<dbReference type="CDD" id="cd00063">
    <property type="entry name" value="FN3"/>
    <property type="match status" value="1"/>
</dbReference>
<dbReference type="Gene3D" id="2.60.40.10">
    <property type="entry name" value="Immunoglobulins"/>
    <property type="match status" value="1"/>
</dbReference>
<dbReference type="Proteomes" id="UP001152795">
    <property type="component" value="Unassembled WGS sequence"/>
</dbReference>
<organism evidence="3 4">
    <name type="scientific">Paramuricea clavata</name>
    <name type="common">Red gorgonian</name>
    <name type="synonym">Violescent sea-whip</name>
    <dbReference type="NCBI Taxonomy" id="317549"/>
    <lineage>
        <taxon>Eukaryota</taxon>
        <taxon>Metazoa</taxon>
        <taxon>Cnidaria</taxon>
        <taxon>Anthozoa</taxon>
        <taxon>Octocorallia</taxon>
        <taxon>Malacalcyonacea</taxon>
        <taxon>Plexauridae</taxon>
        <taxon>Paramuricea</taxon>
    </lineage>
</organism>
<dbReference type="AlphaFoldDB" id="A0A6S7FK55"/>
<accession>A0A6S7FK55</accession>
<proteinExistence type="predicted"/>
<keyword evidence="2" id="KW-0472">Membrane</keyword>
<feature type="transmembrane region" description="Helical" evidence="2">
    <location>
        <begin position="466"/>
        <end position="488"/>
    </location>
</feature>
<comment type="caution">
    <text evidence="3">The sequence shown here is derived from an EMBL/GenBank/DDBJ whole genome shotgun (WGS) entry which is preliminary data.</text>
</comment>
<keyword evidence="2" id="KW-1133">Transmembrane helix</keyword>
<dbReference type="OrthoDB" id="5971033at2759"/>
<evidence type="ECO:0000256" key="2">
    <source>
        <dbReference type="SAM" id="Phobius"/>
    </source>
</evidence>
<feature type="region of interest" description="Disordered" evidence="1">
    <location>
        <begin position="501"/>
        <end position="524"/>
    </location>
</feature>
<dbReference type="PROSITE" id="PS50853">
    <property type="entry name" value="FN3"/>
    <property type="match status" value="1"/>
</dbReference>
<sequence>MEYLVISISINVLIVLTPFLLMKTVDAVLHFQPINSGGIKQQELYVTKGVDLKINCLYSLTEEISSKVNCPEIFWQWNERRFENRNMSISQCLSILHIEQVWWKGKQTFFCIYKGYTNNREVVENKSLVIISGEKPKHVPQPSIRWIEDVVEITWIPNTGNNTMTGTNYTVEYFVPPENVQNIKTILPNFCGVSLLNNCSHRTEYYCRASFPSLLMTTYNVKLVAENKFGRTAGKNMKVIIPLLQQKMAIKPAKNLRVFLTKSGVGMKWSGSSQTERKKVWYKCQGSSIIHNNFTNSDSFEIPKDKLRAFTYCRFCVSRQKYGGGQFSCYKCNVIKTAEDIPNEVPKLKSCQNNSCPFVPFGIYKNVTISWRLPNKRSWNGIISRQLIFYYEENERRLKNITVRDSNVTEWTLDKLKIDKGYHVFMVICTVAGCSRKSNVIYITGSVESSVSFEFPFFSDKANTGLVVGLTLGILALCFVFIFVFLYIKRHEGVTLPPIQEPQVATGTEQKSNQQSPPQEAEYDLLEWRNSAEP</sequence>
<keyword evidence="2" id="KW-0812">Transmembrane</keyword>
<keyword evidence="4" id="KW-1185">Reference proteome</keyword>
<dbReference type="InterPro" id="IPR003961">
    <property type="entry name" value="FN3_dom"/>
</dbReference>
<dbReference type="InterPro" id="IPR013783">
    <property type="entry name" value="Ig-like_fold"/>
</dbReference>
<evidence type="ECO:0000313" key="3">
    <source>
        <dbReference type="EMBL" id="CAB3977917.1"/>
    </source>
</evidence>
<name>A0A6S7FK55_PARCT</name>
<feature type="compositionally biased region" description="Polar residues" evidence="1">
    <location>
        <begin position="503"/>
        <end position="518"/>
    </location>
</feature>
<dbReference type="SUPFAM" id="SSF49265">
    <property type="entry name" value="Fibronectin type III"/>
    <property type="match status" value="1"/>
</dbReference>
<dbReference type="EMBL" id="CACRXK020000079">
    <property type="protein sequence ID" value="CAB3977917.1"/>
    <property type="molecule type" value="Genomic_DNA"/>
</dbReference>
<keyword evidence="3" id="KW-0675">Receptor</keyword>
<dbReference type="InterPro" id="IPR036116">
    <property type="entry name" value="FN3_sf"/>
</dbReference>
<evidence type="ECO:0000313" key="4">
    <source>
        <dbReference type="Proteomes" id="UP001152795"/>
    </source>
</evidence>
<gene>
    <name evidence="3" type="ORF">PACLA_8A056746</name>
</gene>
<protein>
    <submittedName>
        <fullName evidence="3">Leukemia inhibitory factor receptor-like isoform X2</fullName>
    </submittedName>
</protein>
<evidence type="ECO:0000256" key="1">
    <source>
        <dbReference type="SAM" id="MobiDB-lite"/>
    </source>
</evidence>
<reference evidence="3" key="1">
    <citation type="submission" date="2020-04" db="EMBL/GenBank/DDBJ databases">
        <authorList>
            <person name="Alioto T."/>
            <person name="Alioto T."/>
            <person name="Gomez Garrido J."/>
        </authorList>
    </citation>
    <scope>NUCLEOTIDE SEQUENCE</scope>
    <source>
        <strain evidence="3">A484AB</strain>
    </source>
</reference>